<evidence type="ECO:0000313" key="4">
    <source>
        <dbReference type="Proteomes" id="UP000193648"/>
    </source>
</evidence>
<dbReference type="Gene3D" id="3.80.10.10">
    <property type="entry name" value="Ribonuclease Inhibitor"/>
    <property type="match status" value="1"/>
</dbReference>
<sequence length="767" mass="89225">MFAFPTETLEHIFSYLGQGTLRFTVSLVCRHWYHVAQAHIRKTVYIAVTQLDYGHGRGGPPRNSLQRMKRRRALKQLGYDLREKLMSAYTLVYNASLLSTASRKFLFLKEEEEVWTVVEDAFTAITWPSSASPSISNSISSYGVSNSPLRIRQLILDTGRCERAWSRLTPLLHFLGHRLTSLRLENIPFRSIVPIHRILDSCPNLQALRIASLKPNIRAQASKLQEHRDHNFATLANLSLHSATTNATSIITIINPTIENERQCQLQSATFENLGLSLTALESFVHRCPNLNELRIISAQPIYTTKNVPSQITNFLFYKTASDQFFHRLSSPPPPVLDLSSSSTRQPPIYLPKLKSLYVSISSNSRSYVMEEIAPIPQFPMVERWGFSTMSMERGLPFSGSILLDRHIRLNALTAVEISKYRTNTLDEQASNRIIEWVHHLLCSSPQLQHFKMPEIRCPIRLFYVTKDLRMKLNDKGHLSEDEAHDYPIQQKVWACRQLKTLHMLFTPIMSRDKALDEMARVVLGYLVRACPELEDLLIHDEYFLREYPEHVCLLSRLKRLKWLHLGGFTCLQFDWIKRYYHYDLRDQIKVQWEYDHYIGCPCPSSSQRIKTSLKRLWRDLRLRNSSFDSNDAISMSELHILRAFAKEKEREKEKEKGEIGKGEVREEDGTKANEKEINDDEREVIGGVDMTHLGKLQDIVNYFQDRRSSRDECLWPDLETITFYLDRFADQNTKSALYEHIKKFRPEIKIIFLSDRMLHQTYLTVE</sequence>
<dbReference type="InParanoid" id="A0A1Y2GFR0"/>
<dbReference type="InterPro" id="IPR036047">
    <property type="entry name" value="F-box-like_dom_sf"/>
</dbReference>
<dbReference type="SMART" id="SM00256">
    <property type="entry name" value="FBOX"/>
    <property type="match status" value="1"/>
</dbReference>
<dbReference type="Gene3D" id="1.20.1280.50">
    <property type="match status" value="1"/>
</dbReference>
<dbReference type="SUPFAM" id="SSF81383">
    <property type="entry name" value="F-box domain"/>
    <property type="match status" value="1"/>
</dbReference>
<evidence type="ECO:0000259" key="2">
    <source>
        <dbReference type="PROSITE" id="PS50181"/>
    </source>
</evidence>
<feature type="domain" description="F-box" evidence="2">
    <location>
        <begin position="1"/>
        <end position="48"/>
    </location>
</feature>
<dbReference type="EMBL" id="MCFF01000033">
    <property type="protein sequence ID" value="ORZ09648.1"/>
    <property type="molecule type" value="Genomic_DNA"/>
</dbReference>
<proteinExistence type="predicted"/>
<feature type="compositionally biased region" description="Basic and acidic residues" evidence="1">
    <location>
        <begin position="653"/>
        <end position="677"/>
    </location>
</feature>
<gene>
    <name evidence="3" type="ORF">BCR41DRAFT_398631</name>
</gene>
<dbReference type="InterPro" id="IPR032675">
    <property type="entry name" value="LRR_dom_sf"/>
</dbReference>
<dbReference type="Pfam" id="PF12937">
    <property type="entry name" value="F-box-like"/>
    <property type="match status" value="1"/>
</dbReference>
<feature type="region of interest" description="Disordered" evidence="1">
    <location>
        <begin position="653"/>
        <end position="679"/>
    </location>
</feature>
<dbReference type="InterPro" id="IPR001810">
    <property type="entry name" value="F-box_dom"/>
</dbReference>
<evidence type="ECO:0000256" key="1">
    <source>
        <dbReference type="SAM" id="MobiDB-lite"/>
    </source>
</evidence>
<dbReference type="OrthoDB" id="2365485at2759"/>
<reference evidence="3 4" key="1">
    <citation type="submission" date="2016-07" db="EMBL/GenBank/DDBJ databases">
        <title>Pervasive Adenine N6-methylation of Active Genes in Fungi.</title>
        <authorList>
            <consortium name="DOE Joint Genome Institute"/>
            <person name="Mondo S.J."/>
            <person name="Dannebaum R.O."/>
            <person name="Kuo R.C."/>
            <person name="Labutti K."/>
            <person name="Haridas S."/>
            <person name="Kuo A."/>
            <person name="Salamov A."/>
            <person name="Ahrendt S.R."/>
            <person name="Lipzen A."/>
            <person name="Sullivan W."/>
            <person name="Andreopoulos W.B."/>
            <person name="Clum A."/>
            <person name="Lindquist E."/>
            <person name="Daum C."/>
            <person name="Ramamoorthy G.K."/>
            <person name="Gryganskyi A."/>
            <person name="Culley D."/>
            <person name="Magnuson J.K."/>
            <person name="James T.Y."/>
            <person name="O'Malley M.A."/>
            <person name="Stajich J.E."/>
            <person name="Spatafora J.W."/>
            <person name="Visel A."/>
            <person name="Grigoriev I.V."/>
        </authorList>
    </citation>
    <scope>NUCLEOTIDE SEQUENCE [LARGE SCALE GENOMIC DNA]</scope>
    <source>
        <strain evidence="3 4">NRRL 3116</strain>
    </source>
</reference>
<protein>
    <recommendedName>
        <fullName evidence="2">F-box domain-containing protein</fullName>
    </recommendedName>
</protein>
<dbReference type="RefSeq" id="XP_021878918.1">
    <property type="nucleotide sequence ID" value="XM_022028983.1"/>
</dbReference>
<accession>A0A1Y2GFR0</accession>
<dbReference type="PANTHER" id="PTHR16134">
    <property type="entry name" value="F-BOX/TPR REPEAT PROTEIN POF3"/>
    <property type="match status" value="1"/>
</dbReference>
<dbReference type="PROSITE" id="PS50181">
    <property type="entry name" value="FBOX"/>
    <property type="match status" value="1"/>
</dbReference>
<dbReference type="PANTHER" id="PTHR16134:SF119">
    <property type="entry name" value="AT02038P-RELATED"/>
    <property type="match status" value="1"/>
</dbReference>
<dbReference type="Proteomes" id="UP000193648">
    <property type="component" value="Unassembled WGS sequence"/>
</dbReference>
<comment type="caution">
    <text evidence="3">The sequence shown here is derived from an EMBL/GenBank/DDBJ whole genome shotgun (WGS) entry which is preliminary data.</text>
</comment>
<dbReference type="GeneID" id="33570826"/>
<dbReference type="AlphaFoldDB" id="A0A1Y2GFR0"/>
<name>A0A1Y2GFR0_9FUNG</name>
<organism evidence="3 4">
    <name type="scientific">Lobosporangium transversale</name>
    <dbReference type="NCBI Taxonomy" id="64571"/>
    <lineage>
        <taxon>Eukaryota</taxon>
        <taxon>Fungi</taxon>
        <taxon>Fungi incertae sedis</taxon>
        <taxon>Mucoromycota</taxon>
        <taxon>Mortierellomycotina</taxon>
        <taxon>Mortierellomycetes</taxon>
        <taxon>Mortierellales</taxon>
        <taxon>Mortierellaceae</taxon>
        <taxon>Lobosporangium</taxon>
    </lineage>
</organism>
<evidence type="ECO:0000313" key="3">
    <source>
        <dbReference type="EMBL" id="ORZ09648.1"/>
    </source>
</evidence>
<keyword evidence="4" id="KW-1185">Reference proteome</keyword>